<evidence type="ECO:0000313" key="2">
    <source>
        <dbReference type="EMBL" id="SJN52930.1"/>
    </source>
</evidence>
<feature type="chain" id="PRO_5012526254" evidence="1">
    <location>
        <begin position="22"/>
        <end position="115"/>
    </location>
</feature>
<gene>
    <name evidence="2" type="ORF">VR7878_00102</name>
</gene>
<dbReference type="Proteomes" id="UP000188276">
    <property type="component" value="Unassembled WGS sequence"/>
</dbReference>
<dbReference type="RefSeq" id="WP_235862819.1">
    <property type="nucleotide sequence ID" value="NZ_FULE01000004.1"/>
</dbReference>
<organism evidence="2 3">
    <name type="scientific">Vibrio ruber (strain DSM 16370 / JCM 11486 / BCRC 17186 / CECT 7878 / LMG 23124 / VR1)</name>
    <dbReference type="NCBI Taxonomy" id="1123498"/>
    <lineage>
        <taxon>Bacteria</taxon>
        <taxon>Pseudomonadati</taxon>
        <taxon>Pseudomonadota</taxon>
        <taxon>Gammaproteobacteria</taxon>
        <taxon>Vibrionales</taxon>
        <taxon>Vibrionaceae</taxon>
        <taxon>Vibrio</taxon>
    </lineage>
</organism>
<feature type="signal peptide" evidence="1">
    <location>
        <begin position="1"/>
        <end position="21"/>
    </location>
</feature>
<reference evidence="3" key="1">
    <citation type="submission" date="2017-02" db="EMBL/GenBank/DDBJ databases">
        <authorList>
            <person name="Rodrigo-Torres L."/>
            <person name="Arahal R.D."/>
            <person name="Lucena T."/>
        </authorList>
    </citation>
    <scope>NUCLEOTIDE SEQUENCE [LARGE SCALE GENOMIC DNA]</scope>
    <source>
        <strain evidence="3">CECT 7878</strain>
    </source>
</reference>
<dbReference type="EMBL" id="FULE01000004">
    <property type="protein sequence ID" value="SJN52930.1"/>
    <property type="molecule type" value="Genomic_DNA"/>
</dbReference>
<keyword evidence="3" id="KW-1185">Reference proteome</keyword>
<sequence>MKNFFRSLIVMGIALSGSIQAAEYPAAFKISSIFMSGPTNFHFRVISNNPGAWHCHNGPKNPSWSYINENDPGSKGMMSALMAAYVAKKTVKVVTEGVDTPVGHMCHIIEFQISE</sequence>
<evidence type="ECO:0000256" key="1">
    <source>
        <dbReference type="SAM" id="SignalP"/>
    </source>
</evidence>
<name>A0A1R4L8L6_VIBR1</name>
<proteinExistence type="predicted"/>
<protein>
    <submittedName>
        <fullName evidence="2">Uncharacterized protein</fullName>
    </submittedName>
</protein>
<accession>A0A1R4L8L6</accession>
<keyword evidence="1" id="KW-0732">Signal</keyword>
<dbReference type="AlphaFoldDB" id="A0A1R4L8L6"/>
<evidence type="ECO:0000313" key="3">
    <source>
        <dbReference type="Proteomes" id="UP000188276"/>
    </source>
</evidence>